<name>A0A6A6SVJ9_9PLEO</name>
<reference evidence="3" key="1">
    <citation type="journal article" date="2020" name="Stud. Mycol.">
        <title>101 Dothideomycetes genomes: a test case for predicting lifestyles and emergence of pathogens.</title>
        <authorList>
            <person name="Haridas S."/>
            <person name="Albert R."/>
            <person name="Binder M."/>
            <person name="Bloem J."/>
            <person name="Labutti K."/>
            <person name="Salamov A."/>
            <person name="Andreopoulos B."/>
            <person name="Baker S."/>
            <person name="Barry K."/>
            <person name="Bills G."/>
            <person name="Bluhm B."/>
            <person name="Cannon C."/>
            <person name="Castanera R."/>
            <person name="Culley D."/>
            <person name="Daum C."/>
            <person name="Ezra D."/>
            <person name="Gonzalez J."/>
            <person name="Henrissat B."/>
            <person name="Kuo A."/>
            <person name="Liang C."/>
            <person name="Lipzen A."/>
            <person name="Lutzoni F."/>
            <person name="Magnuson J."/>
            <person name="Mondo S."/>
            <person name="Nolan M."/>
            <person name="Ohm R."/>
            <person name="Pangilinan J."/>
            <person name="Park H.-J."/>
            <person name="Ramirez L."/>
            <person name="Alfaro M."/>
            <person name="Sun H."/>
            <person name="Tritt A."/>
            <person name="Yoshinaga Y."/>
            <person name="Zwiers L.-H."/>
            <person name="Turgeon B."/>
            <person name="Goodwin S."/>
            <person name="Spatafora J."/>
            <person name="Crous P."/>
            <person name="Grigoriev I."/>
        </authorList>
    </citation>
    <scope>NUCLEOTIDE SEQUENCE</scope>
    <source>
        <strain evidence="3">CBS 122681</strain>
    </source>
</reference>
<dbReference type="AlphaFoldDB" id="A0A6A6SVJ9"/>
<feature type="region of interest" description="Disordered" evidence="1">
    <location>
        <begin position="316"/>
        <end position="335"/>
    </location>
</feature>
<dbReference type="InterPro" id="IPR002575">
    <property type="entry name" value="Aminoglycoside_PTrfase"/>
</dbReference>
<dbReference type="Proteomes" id="UP000799324">
    <property type="component" value="Unassembled WGS sequence"/>
</dbReference>
<proteinExistence type="predicted"/>
<keyword evidence="4" id="KW-1185">Reference proteome</keyword>
<dbReference type="EMBL" id="MU004419">
    <property type="protein sequence ID" value="KAF2651709.1"/>
    <property type="molecule type" value="Genomic_DNA"/>
</dbReference>
<feature type="domain" description="Aminoglycoside phosphotransferase" evidence="2">
    <location>
        <begin position="228"/>
        <end position="292"/>
    </location>
</feature>
<gene>
    <name evidence="3" type="ORF">K491DRAFT_606392</name>
</gene>
<dbReference type="SUPFAM" id="SSF56112">
    <property type="entry name" value="Protein kinase-like (PK-like)"/>
    <property type="match status" value="1"/>
</dbReference>
<dbReference type="InterPro" id="IPR011009">
    <property type="entry name" value="Kinase-like_dom_sf"/>
</dbReference>
<dbReference type="Pfam" id="PF01636">
    <property type="entry name" value="APH"/>
    <property type="match status" value="1"/>
</dbReference>
<accession>A0A6A6SVJ9</accession>
<sequence length="388" mass="42737">MDLVPSAQTSFWQRMGLDETCRGVCIEATRRAFPGCAVQEFGQQGYCSYTLLITFPHHASRSPSSLRSLESRNSPCHAKQLVQFRPQQHTLYVRITAAARSTYADLAPAIQKLDMDSRVGETMGLDVFAMNMMSGMPYSQTQIRRVDLHDGELRRQARMVEELAAFVARAWPGDGRGIVQCRATRADSPMSESSTISFPTTPRAAKAPSFLRQCTGKVGVRIVPKLEQLAAKLPSPALRRCAADTLHQLLQADDDDEWPVVLNHGDLIPSNILIDAETGAMTGVVDWAEAEWLPFGTCLYALEHLLGYLETSEDPSPSTSASASASASASTSTSTSASAPTRLRLMRDVGVLLWYGYAWDEGRIDRVVNEEDDAVEVTCLRAYLSVRW</sequence>
<organism evidence="3 4">
    <name type="scientific">Lophiostoma macrostomum CBS 122681</name>
    <dbReference type="NCBI Taxonomy" id="1314788"/>
    <lineage>
        <taxon>Eukaryota</taxon>
        <taxon>Fungi</taxon>
        <taxon>Dikarya</taxon>
        <taxon>Ascomycota</taxon>
        <taxon>Pezizomycotina</taxon>
        <taxon>Dothideomycetes</taxon>
        <taxon>Pleosporomycetidae</taxon>
        <taxon>Pleosporales</taxon>
        <taxon>Lophiostomataceae</taxon>
        <taxon>Lophiostoma</taxon>
    </lineage>
</organism>
<evidence type="ECO:0000313" key="3">
    <source>
        <dbReference type="EMBL" id="KAF2651709.1"/>
    </source>
</evidence>
<evidence type="ECO:0000313" key="4">
    <source>
        <dbReference type="Proteomes" id="UP000799324"/>
    </source>
</evidence>
<dbReference type="PANTHER" id="PTHR21310">
    <property type="entry name" value="AMINOGLYCOSIDE PHOSPHOTRANSFERASE-RELATED-RELATED"/>
    <property type="match status" value="1"/>
</dbReference>
<dbReference type="OrthoDB" id="5598852at2759"/>
<evidence type="ECO:0000256" key="1">
    <source>
        <dbReference type="SAM" id="MobiDB-lite"/>
    </source>
</evidence>
<dbReference type="InterPro" id="IPR051678">
    <property type="entry name" value="AGP_Transferase"/>
</dbReference>
<dbReference type="Gene3D" id="3.90.1200.10">
    <property type="match status" value="1"/>
</dbReference>
<protein>
    <recommendedName>
        <fullName evidence="2">Aminoglycoside phosphotransferase domain-containing protein</fullName>
    </recommendedName>
</protein>
<dbReference type="PANTHER" id="PTHR21310:SF59">
    <property type="entry name" value="AMINOGLYCOSIDE PHOSPHOTRANSFERASE DOMAIN-CONTAINING PROTEIN"/>
    <property type="match status" value="1"/>
</dbReference>
<evidence type="ECO:0000259" key="2">
    <source>
        <dbReference type="Pfam" id="PF01636"/>
    </source>
</evidence>